<sequence length="136" mass="15211">MIDLEARNAKERMLFMKLVMHVQDTPILTVLRQERVELRHERAEQTISQLTPTIVRLTAELDRVTVERDFLSAATTTPIETPPEPPIPAPIPTPGGVEVALTAGKEKNEDDDYWATIAFGKPQSLALRNHSSAYVP</sequence>
<comment type="caution">
    <text evidence="2">The sequence shown here is derived from an EMBL/GenBank/DDBJ whole genome shotgun (WGS) entry which is preliminary data.</text>
</comment>
<name>A0A7K1L3M2_9ACTN</name>
<feature type="compositionally biased region" description="Pro residues" evidence="1">
    <location>
        <begin position="80"/>
        <end position="93"/>
    </location>
</feature>
<feature type="region of interest" description="Disordered" evidence="1">
    <location>
        <begin position="74"/>
        <end position="94"/>
    </location>
</feature>
<proteinExistence type="predicted"/>
<evidence type="ECO:0000256" key="1">
    <source>
        <dbReference type="SAM" id="MobiDB-lite"/>
    </source>
</evidence>
<gene>
    <name evidence="2" type="ORF">GNZ18_20735</name>
</gene>
<accession>A0A7K1L3M2</accession>
<protein>
    <submittedName>
        <fullName evidence="2">Uncharacterized protein</fullName>
    </submittedName>
</protein>
<keyword evidence="3" id="KW-1185">Reference proteome</keyword>
<dbReference type="EMBL" id="WOFH01000007">
    <property type="protein sequence ID" value="MUN39009.1"/>
    <property type="molecule type" value="Genomic_DNA"/>
</dbReference>
<dbReference type="RefSeq" id="WP_156218199.1">
    <property type="nucleotide sequence ID" value="NZ_WOFH01000007.1"/>
</dbReference>
<organism evidence="2 3">
    <name type="scientific">Actinomadura litoris</name>
    <dbReference type="NCBI Taxonomy" id="2678616"/>
    <lineage>
        <taxon>Bacteria</taxon>
        <taxon>Bacillati</taxon>
        <taxon>Actinomycetota</taxon>
        <taxon>Actinomycetes</taxon>
        <taxon>Streptosporangiales</taxon>
        <taxon>Thermomonosporaceae</taxon>
        <taxon>Actinomadura</taxon>
    </lineage>
</organism>
<reference evidence="2 3" key="1">
    <citation type="submission" date="2019-11" db="EMBL/GenBank/DDBJ databases">
        <authorList>
            <person name="Cao P."/>
        </authorList>
    </citation>
    <scope>NUCLEOTIDE SEQUENCE [LARGE SCALE GENOMIC DNA]</scope>
    <source>
        <strain evidence="2 3">NEAU-AAG5</strain>
    </source>
</reference>
<dbReference type="AlphaFoldDB" id="A0A7K1L3M2"/>
<evidence type="ECO:0000313" key="2">
    <source>
        <dbReference type="EMBL" id="MUN39009.1"/>
    </source>
</evidence>
<dbReference type="Proteomes" id="UP000432015">
    <property type="component" value="Unassembled WGS sequence"/>
</dbReference>
<evidence type="ECO:0000313" key="3">
    <source>
        <dbReference type="Proteomes" id="UP000432015"/>
    </source>
</evidence>